<dbReference type="InterPro" id="IPR051419">
    <property type="entry name" value="Lys/N-term_MeTrsfase_sf"/>
</dbReference>
<dbReference type="GO" id="GO:0032259">
    <property type="term" value="P:methylation"/>
    <property type="evidence" value="ECO:0007669"/>
    <property type="project" value="UniProtKB-KW"/>
</dbReference>
<dbReference type="GO" id="GO:0008168">
    <property type="term" value="F:methyltransferase activity"/>
    <property type="evidence" value="ECO:0007669"/>
    <property type="project" value="UniProtKB-KW"/>
</dbReference>
<dbReference type="EMBL" id="JAUKUD010000003">
    <property type="protein sequence ID" value="KAK0750660.1"/>
    <property type="molecule type" value="Genomic_DNA"/>
</dbReference>
<dbReference type="PANTHER" id="PTHR12176">
    <property type="entry name" value="SAM-DEPENDENT METHYLTRANSFERASE SUPERFAMILY PROTEIN"/>
    <property type="match status" value="1"/>
</dbReference>
<keyword evidence="5" id="KW-1185">Reference proteome</keyword>
<evidence type="ECO:0000313" key="4">
    <source>
        <dbReference type="EMBL" id="KAK0750660.1"/>
    </source>
</evidence>
<dbReference type="Gene3D" id="3.40.50.150">
    <property type="entry name" value="Vaccinia Virus protein VP39"/>
    <property type="match status" value="1"/>
</dbReference>
<protein>
    <recommendedName>
        <fullName evidence="6">Methyltransferase type 11 domain-containing protein</fullName>
    </recommendedName>
</protein>
<proteinExistence type="inferred from homology"/>
<keyword evidence="3" id="KW-0808">Transferase</keyword>
<name>A0AA40K9D0_9PEZI</name>
<keyword evidence="2" id="KW-0489">Methyltransferase</keyword>
<dbReference type="InterPro" id="IPR029063">
    <property type="entry name" value="SAM-dependent_MTases_sf"/>
</dbReference>
<reference evidence="4" key="1">
    <citation type="submission" date="2023-06" db="EMBL/GenBank/DDBJ databases">
        <title>Genome-scale phylogeny and comparative genomics of the fungal order Sordariales.</title>
        <authorList>
            <consortium name="Lawrence Berkeley National Laboratory"/>
            <person name="Hensen N."/>
            <person name="Bonometti L."/>
            <person name="Westerberg I."/>
            <person name="Brannstrom I.O."/>
            <person name="Guillou S."/>
            <person name="Cros-Aarteil S."/>
            <person name="Calhoun S."/>
            <person name="Haridas S."/>
            <person name="Kuo A."/>
            <person name="Mondo S."/>
            <person name="Pangilinan J."/>
            <person name="Riley R."/>
            <person name="LaButti K."/>
            <person name="Andreopoulos B."/>
            <person name="Lipzen A."/>
            <person name="Chen C."/>
            <person name="Yanf M."/>
            <person name="Daum C."/>
            <person name="Ng V."/>
            <person name="Clum A."/>
            <person name="Steindorff A."/>
            <person name="Ohm R."/>
            <person name="Martin F."/>
            <person name="Silar P."/>
            <person name="Natvig D."/>
            <person name="Lalanne C."/>
            <person name="Gautier V."/>
            <person name="Ament-velasquez S.L."/>
            <person name="Kruys A."/>
            <person name="Hutchinson M.I."/>
            <person name="Powell A.J."/>
            <person name="Barry K."/>
            <person name="Miller A.N."/>
            <person name="Grigoriev I.V."/>
            <person name="Debuchy R."/>
            <person name="Gladieux P."/>
            <person name="Thoren M.H."/>
            <person name="Johannesson H."/>
        </authorList>
    </citation>
    <scope>NUCLEOTIDE SEQUENCE</scope>
    <source>
        <strain evidence="4">SMH3187-1</strain>
    </source>
</reference>
<comment type="similarity">
    <text evidence="1">Belongs to the methyltransferase superfamily.</text>
</comment>
<dbReference type="AlphaFoldDB" id="A0AA40K9D0"/>
<dbReference type="CDD" id="cd02440">
    <property type="entry name" value="AdoMet_MTases"/>
    <property type="match status" value="1"/>
</dbReference>
<evidence type="ECO:0000256" key="1">
    <source>
        <dbReference type="ARBA" id="ARBA00008361"/>
    </source>
</evidence>
<accession>A0AA40K9D0</accession>
<organism evidence="4 5">
    <name type="scientific">Schizothecium vesticola</name>
    <dbReference type="NCBI Taxonomy" id="314040"/>
    <lineage>
        <taxon>Eukaryota</taxon>
        <taxon>Fungi</taxon>
        <taxon>Dikarya</taxon>
        <taxon>Ascomycota</taxon>
        <taxon>Pezizomycotina</taxon>
        <taxon>Sordariomycetes</taxon>
        <taxon>Sordariomycetidae</taxon>
        <taxon>Sordariales</taxon>
        <taxon>Schizotheciaceae</taxon>
        <taxon>Schizothecium</taxon>
    </lineage>
</organism>
<evidence type="ECO:0000256" key="3">
    <source>
        <dbReference type="ARBA" id="ARBA00022679"/>
    </source>
</evidence>
<evidence type="ECO:0000256" key="2">
    <source>
        <dbReference type="ARBA" id="ARBA00022603"/>
    </source>
</evidence>
<comment type="caution">
    <text evidence="4">The sequence shown here is derived from an EMBL/GenBank/DDBJ whole genome shotgun (WGS) entry which is preliminary data.</text>
</comment>
<dbReference type="PANTHER" id="PTHR12176:SF80">
    <property type="entry name" value="EEF1A LYSINE METHYLTRANSFERASE 4"/>
    <property type="match status" value="1"/>
</dbReference>
<dbReference type="SUPFAM" id="SSF53335">
    <property type="entry name" value="S-adenosyl-L-methionine-dependent methyltransferases"/>
    <property type="match status" value="1"/>
</dbReference>
<evidence type="ECO:0008006" key="6">
    <source>
        <dbReference type="Google" id="ProtNLM"/>
    </source>
</evidence>
<dbReference type="Proteomes" id="UP001172155">
    <property type="component" value="Unassembled WGS sequence"/>
</dbReference>
<evidence type="ECO:0000313" key="5">
    <source>
        <dbReference type="Proteomes" id="UP001172155"/>
    </source>
</evidence>
<gene>
    <name evidence="4" type="ORF">B0T18DRAFT_437773</name>
</gene>
<sequence>MPSTDATMLAKSEYWDEYYTKFGHGQEPIHECSLFDIPGLSGQDNPLILHLGSGDSAPAGLASLGYRRQLCVDFSTKVVDLMKDLHASIPGIEWRRLDMRDMDSVASGFVDVAFDKSGFGAMIHGSPCNPPQEVRDNTAAYLREVLKLGGRFLFVSFRQPHFIGPLLQQGGLSWKTELETLGGGGFFEYCGYIMTKS</sequence>